<dbReference type="AlphaFoldDB" id="F4D3F5"/>
<dbReference type="PATRIC" id="fig|585538.3.peg.1422"/>
<dbReference type="KEGG" id="hpx:HMPREF0462_1389"/>
<dbReference type="HOGENOM" id="CLU_3271144_0_0_7"/>
<keyword evidence="1" id="KW-1133">Transmembrane helix</keyword>
<reference evidence="2 3" key="1">
    <citation type="submission" date="2011-03" db="EMBL/GenBank/DDBJ databases">
        <authorList>
            <person name="Muzny D."/>
            <person name="Qin X."/>
            <person name="Deng J."/>
            <person name="Jiang H."/>
            <person name="Liu Y."/>
            <person name="Qu J."/>
            <person name="Song X.-Z."/>
            <person name="Zhang L."/>
            <person name="Thornton R."/>
            <person name="Coyle M."/>
            <person name="Francisco L."/>
            <person name="Jackson L."/>
            <person name="Javaid M."/>
            <person name="Korchina V."/>
            <person name="Kovar C."/>
            <person name="Mata R."/>
            <person name="Mathew T."/>
            <person name="Ngo R."/>
            <person name="Nguyen L."/>
            <person name="Nguyen N."/>
            <person name="Okwuonu G."/>
            <person name="Ongeri F."/>
            <person name="Pham C."/>
            <person name="Simmons D."/>
            <person name="Wilczek-Boney K."/>
            <person name="Hale W."/>
            <person name="Jakkamsetti A."/>
            <person name="Pham P."/>
            <person name="Ruth R."/>
            <person name="San Lucas F."/>
            <person name="Warren J."/>
            <person name="Zhang J."/>
            <person name="Zhao Z."/>
            <person name="Zhou C."/>
            <person name="Zhu D."/>
            <person name="Lee S."/>
            <person name="Bess C."/>
            <person name="Blankenburg K."/>
            <person name="Forbes L."/>
            <person name="Fu Q."/>
            <person name="Gubbala S."/>
            <person name="Hirani K."/>
            <person name="Jayaseelan J.C."/>
            <person name="Lara F."/>
            <person name="Munidasa M."/>
            <person name="Palculict T."/>
            <person name="Patil S."/>
            <person name="Pu L.-L."/>
            <person name="Saada N."/>
            <person name="Tang L."/>
            <person name="Weissenberger G."/>
            <person name="Zhu Y."/>
            <person name="Hemphill L."/>
            <person name="Shang Y."/>
            <person name="Youmans B."/>
            <person name="Ayvaz T."/>
            <person name="Ross M."/>
            <person name="Santibanez J."/>
            <person name="Aqrawi P."/>
            <person name="Gross S."/>
            <person name="Joshi V."/>
            <person name="Fowler G."/>
            <person name="Nazareth L."/>
            <person name="Reid J."/>
            <person name="Worley K."/>
            <person name="Petrosino J."/>
            <person name="Highlander S."/>
            <person name="Gibbs R."/>
            <person name="Gibbs R."/>
        </authorList>
    </citation>
    <scope>NUCLEOTIDE SEQUENCE [LARGE SCALE GENOMIC DNA]</scope>
    <source>
        <strain evidence="2 3">83</strain>
    </source>
</reference>
<keyword evidence="1" id="KW-0472">Membrane</keyword>
<keyword evidence="1" id="KW-0812">Transmembrane</keyword>
<dbReference type="EMBL" id="CP002605">
    <property type="protein sequence ID" value="AEE70993.1"/>
    <property type="molecule type" value="Genomic_DNA"/>
</dbReference>
<feature type="transmembrane region" description="Helical" evidence="1">
    <location>
        <begin position="12"/>
        <end position="33"/>
    </location>
</feature>
<evidence type="ECO:0000256" key="1">
    <source>
        <dbReference type="SAM" id="Phobius"/>
    </source>
</evidence>
<evidence type="ECO:0000313" key="3">
    <source>
        <dbReference type="Proteomes" id="UP000008459"/>
    </source>
</evidence>
<organism evidence="2 3">
    <name type="scientific">Helicobacter pylori 83</name>
    <dbReference type="NCBI Taxonomy" id="585538"/>
    <lineage>
        <taxon>Bacteria</taxon>
        <taxon>Pseudomonadati</taxon>
        <taxon>Campylobacterota</taxon>
        <taxon>Epsilonproteobacteria</taxon>
        <taxon>Campylobacterales</taxon>
        <taxon>Helicobacteraceae</taxon>
        <taxon>Helicobacter</taxon>
    </lineage>
</organism>
<name>F4D3F5_HELPX</name>
<accession>F4D3F5</accession>
<protein>
    <submittedName>
        <fullName evidence="2">Uncharacterized protein</fullName>
    </submittedName>
</protein>
<evidence type="ECO:0000313" key="2">
    <source>
        <dbReference type="EMBL" id="AEE70993.1"/>
    </source>
</evidence>
<sequence length="41" mass="4767">MIKFLKSACNQLFNALYLFNMALFLLVGVLILFKKFHVYGP</sequence>
<gene>
    <name evidence="2" type="ORF">HMPREF0462_1389</name>
</gene>
<proteinExistence type="predicted"/>
<dbReference type="Proteomes" id="UP000008459">
    <property type="component" value="Chromosome"/>
</dbReference>